<dbReference type="OrthoDB" id="2418900at2759"/>
<evidence type="ECO:0000313" key="2">
    <source>
        <dbReference type="EMBL" id="TEB37729.1"/>
    </source>
</evidence>
<evidence type="ECO:0000313" key="3">
    <source>
        <dbReference type="Proteomes" id="UP000298030"/>
    </source>
</evidence>
<dbReference type="InterPro" id="IPR041078">
    <property type="entry name" value="Plavaka"/>
</dbReference>
<comment type="caution">
    <text evidence="2">The sequence shown here is derived from an EMBL/GenBank/DDBJ whole genome shotgun (WGS) entry which is preliminary data.</text>
</comment>
<feature type="non-terminal residue" evidence="2">
    <location>
        <position position="799"/>
    </location>
</feature>
<organism evidence="2 3">
    <name type="scientific">Coprinellus micaceus</name>
    <name type="common">Glistening ink-cap mushroom</name>
    <name type="synonym">Coprinus micaceus</name>
    <dbReference type="NCBI Taxonomy" id="71717"/>
    <lineage>
        <taxon>Eukaryota</taxon>
        <taxon>Fungi</taxon>
        <taxon>Dikarya</taxon>
        <taxon>Basidiomycota</taxon>
        <taxon>Agaricomycotina</taxon>
        <taxon>Agaricomycetes</taxon>
        <taxon>Agaricomycetidae</taxon>
        <taxon>Agaricales</taxon>
        <taxon>Agaricineae</taxon>
        <taxon>Psathyrellaceae</taxon>
        <taxon>Coprinellus</taxon>
    </lineage>
</organism>
<dbReference type="Pfam" id="PF18759">
    <property type="entry name" value="Plavaka"/>
    <property type="match status" value="1"/>
</dbReference>
<feature type="region of interest" description="Disordered" evidence="1">
    <location>
        <begin position="549"/>
        <end position="568"/>
    </location>
</feature>
<accession>A0A4Y7TVY6</accession>
<dbReference type="STRING" id="71717.A0A4Y7TVY6"/>
<protein>
    <recommendedName>
        <fullName evidence="4">CxC2-like cysteine cluster KDZ transposase-associated domain-containing protein</fullName>
    </recommendedName>
</protein>
<dbReference type="AlphaFoldDB" id="A0A4Y7TVY6"/>
<name>A0A4Y7TVY6_COPMI</name>
<feature type="compositionally biased region" description="Acidic residues" evidence="1">
    <location>
        <begin position="558"/>
        <end position="568"/>
    </location>
</feature>
<proteinExistence type="predicted"/>
<evidence type="ECO:0000256" key="1">
    <source>
        <dbReference type="SAM" id="MobiDB-lite"/>
    </source>
</evidence>
<dbReference type="EMBL" id="QPFP01000003">
    <property type="protein sequence ID" value="TEB37729.1"/>
    <property type="molecule type" value="Genomic_DNA"/>
</dbReference>
<gene>
    <name evidence="2" type="ORF">FA13DRAFT_1614435</name>
</gene>
<feature type="non-terminal residue" evidence="2">
    <location>
        <position position="1"/>
    </location>
</feature>
<reference evidence="2 3" key="1">
    <citation type="journal article" date="2019" name="Nat. Ecol. Evol.">
        <title>Megaphylogeny resolves global patterns of mushroom evolution.</title>
        <authorList>
            <person name="Varga T."/>
            <person name="Krizsan K."/>
            <person name="Foldi C."/>
            <person name="Dima B."/>
            <person name="Sanchez-Garcia M."/>
            <person name="Sanchez-Ramirez S."/>
            <person name="Szollosi G.J."/>
            <person name="Szarkandi J.G."/>
            <person name="Papp V."/>
            <person name="Albert L."/>
            <person name="Andreopoulos W."/>
            <person name="Angelini C."/>
            <person name="Antonin V."/>
            <person name="Barry K.W."/>
            <person name="Bougher N.L."/>
            <person name="Buchanan P."/>
            <person name="Buyck B."/>
            <person name="Bense V."/>
            <person name="Catcheside P."/>
            <person name="Chovatia M."/>
            <person name="Cooper J."/>
            <person name="Damon W."/>
            <person name="Desjardin D."/>
            <person name="Finy P."/>
            <person name="Geml J."/>
            <person name="Haridas S."/>
            <person name="Hughes K."/>
            <person name="Justo A."/>
            <person name="Karasinski D."/>
            <person name="Kautmanova I."/>
            <person name="Kiss B."/>
            <person name="Kocsube S."/>
            <person name="Kotiranta H."/>
            <person name="LaButti K.M."/>
            <person name="Lechner B.E."/>
            <person name="Liimatainen K."/>
            <person name="Lipzen A."/>
            <person name="Lukacs Z."/>
            <person name="Mihaltcheva S."/>
            <person name="Morgado L.N."/>
            <person name="Niskanen T."/>
            <person name="Noordeloos M.E."/>
            <person name="Ohm R.A."/>
            <person name="Ortiz-Santana B."/>
            <person name="Ovrebo C."/>
            <person name="Racz N."/>
            <person name="Riley R."/>
            <person name="Savchenko A."/>
            <person name="Shiryaev A."/>
            <person name="Soop K."/>
            <person name="Spirin V."/>
            <person name="Szebenyi C."/>
            <person name="Tomsovsky M."/>
            <person name="Tulloss R.E."/>
            <person name="Uehling J."/>
            <person name="Grigoriev I.V."/>
            <person name="Vagvolgyi C."/>
            <person name="Papp T."/>
            <person name="Martin F.M."/>
            <person name="Miettinen O."/>
            <person name="Hibbett D.S."/>
            <person name="Nagy L.G."/>
        </authorList>
    </citation>
    <scope>NUCLEOTIDE SEQUENCE [LARGE SCALE GENOMIC DNA]</scope>
    <source>
        <strain evidence="2 3">FP101781</strain>
    </source>
</reference>
<dbReference type="Proteomes" id="UP000298030">
    <property type="component" value="Unassembled WGS sequence"/>
</dbReference>
<evidence type="ECO:0008006" key="4">
    <source>
        <dbReference type="Google" id="ProtNLM"/>
    </source>
</evidence>
<sequence>FGPFEDLDEFELAEWLLPNVGQGKTDEYLKLPITQKRCAPSFKTNKDLLKKVDSLPTQSGEWRCDIITVTGDKMTEGGKPMVEEVELWSRDPIECIRELLGNPAFKDCMRYAPERVFEDEEGEVRVFDEMWTADWWWDTQEKLPDGATIAPVILGTDETQLSQFSGDKTAWPVYITIGNISKETRRKVSARATILLGYLPSAKLDCFEEKTRSLNGYELFHTCMGELLRKLVGAGKNGVEMVCGDGHRRRVFPILAAYVADFPEQCLVACCKENRCPKCRVSAKERGDYKASEPRKPIRTATMLKQKHTRARFPDFEEDGLRPITKPFWSDLPHCDIFSSFTPDILHQLHKGMFKDHLVKWVTEIAGDEEVDSRFRKMTSYPALRHFKNGISTISQWTGSEHKEMQRVLIGLLAGSVQAEVMKAAVALLDFIYLARLKRHTSKTLDLLETALKTFHEHKDIFVRLDIRSHFNFPKMHQLVHYADSIRSRGSADGYNTESPERLHIDYAKAAYRASNKRDYTKQMTRWLARQEAMIRFRAYLDWVGDGVRSSADSEKEGTDEEDEEEEKSELYLDNTHRLAAQPAFSQLSLSTIATRYRAEHFLTALLRYFRRLYPPPSRTLYPNQLDRFDVYKQVSIRQPACKASGEPISFAKVRAVPSLPTTSGRPESVARFDTALVWSAEEQQKNEYTRGLRVAQVRVIFAVPPHLRAPHVPKYMAYIEWFTPLRNPDPTTGLRATSRSSAHRGPAFDIVPLNHVVAACHLIPKFGTKHPVGWTRTNVLEECKAFYFNHWITVTQYY</sequence>
<keyword evidence="3" id="KW-1185">Reference proteome</keyword>